<dbReference type="Proteomes" id="UP000559027">
    <property type="component" value="Unassembled WGS sequence"/>
</dbReference>
<dbReference type="AlphaFoldDB" id="A0A8H5GBA8"/>
<protein>
    <submittedName>
        <fullName evidence="1">Uncharacterized protein</fullName>
    </submittedName>
</protein>
<proteinExistence type="predicted"/>
<accession>A0A8H5GBA8</accession>
<evidence type="ECO:0000313" key="1">
    <source>
        <dbReference type="EMBL" id="KAF5361768.1"/>
    </source>
</evidence>
<keyword evidence="2" id="KW-1185">Reference proteome</keyword>
<comment type="caution">
    <text evidence="1">The sequence shown here is derived from an EMBL/GenBank/DDBJ whole genome shotgun (WGS) entry which is preliminary data.</text>
</comment>
<reference evidence="1 2" key="1">
    <citation type="journal article" date="2020" name="ISME J.">
        <title>Uncovering the hidden diversity of litter-decomposition mechanisms in mushroom-forming fungi.</title>
        <authorList>
            <person name="Floudas D."/>
            <person name="Bentzer J."/>
            <person name="Ahren D."/>
            <person name="Johansson T."/>
            <person name="Persson P."/>
            <person name="Tunlid A."/>
        </authorList>
    </citation>
    <scope>NUCLEOTIDE SEQUENCE [LARGE SCALE GENOMIC DNA]</scope>
    <source>
        <strain evidence="1 2">CBS 146.42</strain>
    </source>
</reference>
<name>A0A8H5GBA8_9AGAR</name>
<sequence length="313" mass="35444">MERVRHLGFSLGIRLQRGCRHSASDVEPIANVLFDPKHASQISILRLSCIPAGWMPMLSRLSHMHTLHLSQCPNPIEFCTPFSSSLESPVTLTHIEALELDIRVGLLEDSSPQHLKFPSLKTLCIQAAERPNLPDSLVIFCHRLSAALITLELMEFITCGDEFSRRLFCSGKSLKLETLKLIECDTFNLTSVVRALTPGEDHLNPKPLPSLRQLVLIPQPVVENGSEELEEFEAKSRGIVERALLLPLLHMLQKRGDGIHSRLRVQIPRLDFHCVPAARYGFYQLLKERRIEIYSTASRFNLGRQYSTDLELI</sequence>
<organism evidence="1 2">
    <name type="scientific">Leucocoprinus leucothites</name>
    <dbReference type="NCBI Taxonomy" id="201217"/>
    <lineage>
        <taxon>Eukaryota</taxon>
        <taxon>Fungi</taxon>
        <taxon>Dikarya</taxon>
        <taxon>Basidiomycota</taxon>
        <taxon>Agaricomycotina</taxon>
        <taxon>Agaricomycetes</taxon>
        <taxon>Agaricomycetidae</taxon>
        <taxon>Agaricales</taxon>
        <taxon>Agaricineae</taxon>
        <taxon>Agaricaceae</taxon>
        <taxon>Leucocoprinus</taxon>
    </lineage>
</organism>
<dbReference type="EMBL" id="JAACJO010000002">
    <property type="protein sequence ID" value="KAF5361768.1"/>
    <property type="molecule type" value="Genomic_DNA"/>
</dbReference>
<gene>
    <name evidence="1" type="ORF">D9756_002160</name>
</gene>
<evidence type="ECO:0000313" key="2">
    <source>
        <dbReference type="Proteomes" id="UP000559027"/>
    </source>
</evidence>